<dbReference type="GO" id="GO:0006782">
    <property type="term" value="P:protoporphyrinogen IX biosynthetic process"/>
    <property type="evidence" value="ECO:0007669"/>
    <property type="project" value="UniProtKB-UniRule"/>
</dbReference>
<evidence type="ECO:0000313" key="12">
    <source>
        <dbReference type="Proteomes" id="UP000305848"/>
    </source>
</evidence>
<gene>
    <name evidence="11" type="ORF">FC093_21405</name>
</gene>
<dbReference type="InterPro" id="IPR003754">
    <property type="entry name" value="4pyrrol_synth_uPrphyn_synth"/>
</dbReference>
<dbReference type="Proteomes" id="UP000305848">
    <property type="component" value="Unassembled WGS sequence"/>
</dbReference>
<keyword evidence="12" id="KW-1185">Reference proteome</keyword>
<dbReference type="EMBL" id="SZQL01000026">
    <property type="protein sequence ID" value="TKK64934.1"/>
    <property type="molecule type" value="Genomic_DNA"/>
</dbReference>
<comment type="catalytic activity">
    <reaction evidence="8 9">
        <text>hydroxymethylbilane = uroporphyrinogen III + H2O</text>
        <dbReference type="Rhea" id="RHEA:18965"/>
        <dbReference type="ChEBI" id="CHEBI:15377"/>
        <dbReference type="ChEBI" id="CHEBI:57308"/>
        <dbReference type="ChEBI" id="CHEBI:57845"/>
        <dbReference type="EC" id="4.2.1.75"/>
    </reaction>
</comment>
<accession>A0A4U3KTU9</accession>
<dbReference type="GO" id="GO:0006780">
    <property type="term" value="P:uroporphyrinogen III biosynthetic process"/>
    <property type="evidence" value="ECO:0007669"/>
    <property type="project" value="UniProtKB-UniRule"/>
</dbReference>
<protein>
    <recommendedName>
        <fullName evidence="7 9">Uroporphyrinogen-III synthase</fullName>
        <ecNumber evidence="3 9">4.2.1.75</ecNumber>
    </recommendedName>
</protein>
<name>A0A4U3KTU9_9BACT</name>
<comment type="function">
    <text evidence="6 9">Catalyzes cyclization of the linear tetrapyrrole, hydroxymethylbilane, to the macrocyclic uroporphyrinogen III.</text>
</comment>
<dbReference type="Pfam" id="PF02602">
    <property type="entry name" value="HEM4"/>
    <property type="match status" value="1"/>
</dbReference>
<proteinExistence type="inferred from homology"/>
<dbReference type="EC" id="4.2.1.75" evidence="3 9"/>
<sequence>MQQSNIHLLSTRMLDDALVRRASENHLEIECISFIETKHLQSEALQQRLQILANEPVIAVFTSMNAVNAVASQLPVVPHWKIFCTGGITKEYVIKYFGEAAIVATAKNATILAEKILAANISSSITFFCGDQRLNDLPELLQSHGKAVDEIVVYTTDQTPVFIEKDYEGILFFSPSAVHSFFSLNTIPTNVVLFSIGKTTAATIQSYCANKIVTSEWPGAESMIDLLIEYYEEQAAKAL</sequence>
<dbReference type="PANTHER" id="PTHR38042:SF1">
    <property type="entry name" value="UROPORPHYRINOGEN-III SYNTHASE, CHLOROPLASTIC"/>
    <property type="match status" value="1"/>
</dbReference>
<dbReference type="Gene3D" id="3.40.50.10090">
    <property type="match status" value="2"/>
</dbReference>
<dbReference type="OrthoDB" id="1523900at2"/>
<comment type="pathway">
    <text evidence="1 9">Porphyrin-containing compound metabolism; protoporphyrin-IX biosynthesis; coproporphyrinogen-III from 5-aminolevulinate: step 3/4.</text>
</comment>
<dbReference type="InterPro" id="IPR039793">
    <property type="entry name" value="UROS/Hem4"/>
</dbReference>
<evidence type="ECO:0000256" key="9">
    <source>
        <dbReference type="RuleBase" id="RU366031"/>
    </source>
</evidence>
<comment type="similarity">
    <text evidence="2 9">Belongs to the uroporphyrinogen-III synthase family.</text>
</comment>
<evidence type="ECO:0000256" key="6">
    <source>
        <dbReference type="ARBA" id="ARBA00037589"/>
    </source>
</evidence>
<keyword evidence="4 9" id="KW-0456">Lyase</keyword>
<evidence type="ECO:0000256" key="2">
    <source>
        <dbReference type="ARBA" id="ARBA00008133"/>
    </source>
</evidence>
<dbReference type="RefSeq" id="WP_137263863.1">
    <property type="nucleotide sequence ID" value="NZ_SZQL01000026.1"/>
</dbReference>
<evidence type="ECO:0000256" key="3">
    <source>
        <dbReference type="ARBA" id="ARBA00013109"/>
    </source>
</evidence>
<keyword evidence="5 9" id="KW-0627">Porphyrin biosynthesis</keyword>
<evidence type="ECO:0000256" key="8">
    <source>
        <dbReference type="ARBA" id="ARBA00048617"/>
    </source>
</evidence>
<comment type="caution">
    <text evidence="11">The sequence shown here is derived from an EMBL/GenBank/DDBJ whole genome shotgun (WGS) entry which is preliminary data.</text>
</comment>
<organism evidence="11 12">
    <name type="scientific">Ilyomonas limi</name>
    <dbReference type="NCBI Taxonomy" id="2575867"/>
    <lineage>
        <taxon>Bacteria</taxon>
        <taxon>Pseudomonadati</taxon>
        <taxon>Bacteroidota</taxon>
        <taxon>Chitinophagia</taxon>
        <taxon>Chitinophagales</taxon>
        <taxon>Chitinophagaceae</taxon>
        <taxon>Ilyomonas</taxon>
    </lineage>
</organism>
<evidence type="ECO:0000256" key="1">
    <source>
        <dbReference type="ARBA" id="ARBA00004772"/>
    </source>
</evidence>
<evidence type="ECO:0000256" key="7">
    <source>
        <dbReference type="ARBA" id="ARBA00040167"/>
    </source>
</evidence>
<dbReference type="AlphaFoldDB" id="A0A4U3KTU9"/>
<evidence type="ECO:0000256" key="5">
    <source>
        <dbReference type="ARBA" id="ARBA00023244"/>
    </source>
</evidence>
<dbReference type="CDD" id="cd06578">
    <property type="entry name" value="HemD"/>
    <property type="match status" value="1"/>
</dbReference>
<feature type="domain" description="Tetrapyrrole biosynthesis uroporphyrinogen III synthase" evidence="10">
    <location>
        <begin position="17"/>
        <end position="224"/>
    </location>
</feature>
<evidence type="ECO:0000259" key="10">
    <source>
        <dbReference type="Pfam" id="PF02602"/>
    </source>
</evidence>
<dbReference type="PANTHER" id="PTHR38042">
    <property type="entry name" value="UROPORPHYRINOGEN-III SYNTHASE, CHLOROPLASTIC"/>
    <property type="match status" value="1"/>
</dbReference>
<dbReference type="SUPFAM" id="SSF69618">
    <property type="entry name" value="HemD-like"/>
    <property type="match status" value="1"/>
</dbReference>
<evidence type="ECO:0000256" key="4">
    <source>
        <dbReference type="ARBA" id="ARBA00023239"/>
    </source>
</evidence>
<dbReference type="GO" id="GO:0004852">
    <property type="term" value="F:uroporphyrinogen-III synthase activity"/>
    <property type="evidence" value="ECO:0007669"/>
    <property type="project" value="UniProtKB-UniRule"/>
</dbReference>
<evidence type="ECO:0000313" key="11">
    <source>
        <dbReference type="EMBL" id="TKK64934.1"/>
    </source>
</evidence>
<dbReference type="InterPro" id="IPR036108">
    <property type="entry name" value="4pyrrol_syn_uPrphyn_synt_sf"/>
</dbReference>
<reference evidence="11 12" key="1">
    <citation type="submission" date="2019-05" db="EMBL/GenBank/DDBJ databases">
        <title>Panacibacter sp. strain 17mud1-8 Genome sequencing and assembly.</title>
        <authorList>
            <person name="Chhetri G."/>
        </authorList>
    </citation>
    <scope>NUCLEOTIDE SEQUENCE [LARGE SCALE GENOMIC DNA]</scope>
    <source>
        <strain evidence="11 12">17mud1-8</strain>
    </source>
</reference>